<dbReference type="Gene3D" id="3.20.20.80">
    <property type="entry name" value="Glycosidases"/>
    <property type="match status" value="1"/>
</dbReference>
<proteinExistence type="predicted"/>
<keyword evidence="2" id="KW-1185">Reference proteome</keyword>
<organism evidence="1 2">
    <name type="scientific">Cohnella silvisoli</name>
    <dbReference type="NCBI Taxonomy" id="2873699"/>
    <lineage>
        <taxon>Bacteria</taxon>
        <taxon>Bacillati</taxon>
        <taxon>Bacillota</taxon>
        <taxon>Bacilli</taxon>
        <taxon>Bacillales</taxon>
        <taxon>Paenibacillaceae</taxon>
        <taxon>Cohnella</taxon>
    </lineage>
</organism>
<dbReference type="Proteomes" id="UP001493487">
    <property type="component" value="Unassembled WGS sequence"/>
</dbReference>
<sequence>MEHNPNFDVAAIYFPSWHVDPINEKFHGTGWTEWELVKAAKPLYPGHHQPRVPTWGHFDETDPEYAARQIDLAADHGVTVFHMDWYWYNNAPYLNRALKALLDAPNSHRIKFGIMWANHDWANIFPMKRTREKPLMMASEYNQAAMDDMIQYLIEHFFTHPSVWKLDGKPVFTVYNLNHMAASIGVEGAKRLFASFREQLLRAGLPDLHLNAMGDYFDVEDHLVEMGIASATNYQTIWDFTYGKNISDPQSVFDARSPKRQNYVKSLDLAQAHWETMRAKLNIPYYPVLTHGWDSSPRAEQFEGASQMDGYPWYPVVENNTPANFEIAAAKARDFILKQPTEHKIVYVNAWNEWTEGSYLLPDERYGNGYLEALKRVFVKDKIEV</sequence>
<comment type="caution">
    <text evidence="1">The sequence shown here is derived from an EMBL/GenBank/DDBJ whole genome shotgun (WGS) entry which is preliminary data.</text>
</comment>
<name>A0ABV1KM06_9BACL</name>
<dbReference type="PANTHER" id="PTHR41244:SF1">
    <property type="entry name" value="GLYCOSYLTRANSFERASE"/>
    <property type="match status" value="1"/>
</dbReference>
<reference evidence="1 2" key="1">
    <citation type="journal article" date="2023" name="Genome Announc.">
        <title>Pan-Genome Analyses of the Genus Cohnella and Proposal of the Novel Species Cohnella silvisoli sp. nov., Isolated from Forest Soil.</title>
        <authorList>
            <person name="Wang C."/>
            <person name="Mao L."/>
            <person name="Bao G."/>
            <person name="Zhu H."/>
        </authorList>
    </citation>
    <scope>NUCLEOTIDE SEQUENCE [LARGE SCALE GENOMIC DNA]</scope>
    <source>
        <strain evidence="1 2">NL03-T5-1</strain>
    </source>
</reference>
<dbReference type="Pfam" id="PF14307">
    <property type="entry name" value="Glyco_tran_WbsX"/>
    <property type="match status" value="1"/>
</dbReference>
<protein>
    <submittedName>
        <fullName evidence="1">Glycoside hydrolase family 99-like domain-containing protein</fullName>
    </submittedName>
</protein>
<dbReference type="InterPro" id="IPR032719">
    <property type="entry name" value="WbsX"/>
</dbReference>
<dbReference type="EMBL" id="JASKHM010000001">
    <property type="protein sequence ID" value="MEQ4481126.1"/>
    <property type="molecule type" value="Genomic_DNA"/>
</dbReference>
<accession>A0ABV1KM06</accession>
<evidence type="ECO:0000313" key="1">
    <source>
        <dbReference type="EMBL" id="MEQ4481126.1"/>
    </source>
</evidence>
<dbReference type="CDD" id="cd11579">
    <property type="entry name" value="Glyco_tran_WbsX"/>
    <property type="match status" value="1"/>
</dbReference>
<gene>
    <name evidence="1" type="ORF">QJS35_01820</name>
</gene>
<dbReference type="RefSeq" id="WP_232182358.1">
    <property type="nucleotide sequence ID" value="NZ_JAIOAP010000001.1"/>
</dbReference>
<evidence type="ECO:0000313" key="2">
    <source>
        <dbReference type="Proteomes" id="UP001493487"/>
    </source>
</evidence>
<dbReference type="PANTHER" id="PTHR41244">
    <property type="entry name" value="RHAMNAN SYNTHESIS F"/>
    <property type="match status" value="1"/>
</dbReference>